<dbReference type="InterPro" id="IPR029043">
    <property type="entry name" value="GcvT/YgfZ_C"/>
</dbReference>
<dbReference type="Pfam" id="PF12831">
    <property type="entry name" value="FAD_oxidored"/>
    <property type="match status" value="1"/>
</dbReference>
<dbReference type="InterPro" id="IPR006277">
    <property type="entry name" value="Sarcosine_oxidase_asu"/>
</dbReference>
<feature type="domain" description="GCVT N-terminal" evidence="3">
    <location>
        <begin position="610"/>
        <end position="879"/>
    </location>
</feature>
<dbReference type="Pfam" id="PF17806">
    <property type="entry name" value="SO_alpha_A3"/>
    <property type="match status" value="1"/>
</dbReference>
<dbReference type="Gene3D" id="3.30.1360.120">
    <property type="entry name" value="Probable tRNA modification gtpase trme, domain 1"/>
    <property type="match status" value="1"/>
</dbReference>
<dbReference type="InterPro" id="IPR027266">
    <property type="entry name" value="TrmE/GcvT-like"/>
</dbReference>
<dbReference type="NCBIfam" id="TIGR01372">
    <property type="entry name" value="soxA"/>
    <property type="match status" value="1"/>
</dbReference>
<dbReference type="Proteomes" id="UP000825701">
    <property type="component" value="Chromosome"/>
</dbReference>
<keyword evidence="2" id="KW-0560">Oxidoreductase</keyword>
<evidence type="ECO:0000313" key="7">
    <source>
        <dbReference type="Proteomes" id="UP000825701"/>
    </source>
</evidence>
<evidence type="ECO:0000256" key="1">
    <source>
        <dbReference type="ARBA" id="ARBA00008609"/>
    </source>
</evidence>
<dbReference type="Gene3D" id="1.10.10.1100">
    <property type="entry name" value="BFD-like [2Fe-2S]-binding domain"/>
    <property type="match status" value="1"/>
</dbReference>
<evidence type="ECO:0000259" key="3">
    <source>
        <dbReference type="Pfam" id="PF01571"/>
    </source>
</evidence>
<dbReference type="GO" id="GO:0008115">
    <property type="term" value="F:sarcosine oxidase activity"/>
    <property type="evidence" value="ECO:0007669"/>
    <property type="project" value="InterPro"/>
</dbReference>
<dbReference type="SUPFAM" id="SSF51905">
    <property type="entry name" value="FAD/NAD(P)-binding domain"/>
    <property type="match status" value="1"/>
</dbReference>
<evidence type="ECO:0000259" key="4">
    <source>
        <dbReference type="Pfam" id="PF08669"/>
    </source>
</evidence>
<reference evidence="6" key="1">
    <citation type="submission" date="2021-08" db="EMBL/GenBank/DDBJ databases">
        <authorList>
            <person name="Zhang H."/>
            <person name="Xu M."/>
            <person name="Yu Z."/>
            <person name="Yang L."/>
            <person name="Cai Y."/>
        </authorList>
    </citation>
    <scope>NUCLEOTIDE SEQUENCE</scope>
    <source>
        <strain evidence="6">CHL1</strain>
    </source>
</reference>
<evidence type="ECO:0000259" key="5">
    <source>
        <dbReference type="Pfam" id="PF17806"/>
    </source>
</evidence>
<dbReference type="InterPro" id="IPR028896">
    <property type="entry name" value="GcvT/YgfZ/DmdA"/>
</dbReference>
<feature type="domain" description="Aminomethyltransferase C-terminal" evidence="4">
    <location>
        <begin position="900"/>
        <end position="985"/>
    </location>
</feature>
<dbReference type="EMBL" id="CP081869">
    <property type="protein sequence ID" value="QZO02177.1"/>
    <property type="molecule type" value="Genomic_DNA"/>
</dbReference>
<dbReference type="PANTHER" id="PTHR43757:SF2">
    <property type="entry name" value="AMINOMETHYLTRANSFERASE, MITOCHONDRIAL"/>
    <property type="match status" value="1"/>
</dbReference>
<proteinExistence type="inferred from homology"/>
<dbReference type="PANTHER" id="PTHR43757">
    <property type="entry name" value="AMINOMETHYLTRANSFERASE"/>
    <property type="match status" value="1"/>
</dbReference>
<evidence type="ECO:0000256" key="2">
    <source>
        <dbReference type="ARBA" id="ARBA00023002"/>
    </source>
</evidence>
<dbReference type="Pfam" id="PF01571">
    <property type="entry name" value="GCV_T"/>
    <property type="match status" value="1"/>
</dbReference>
<evidence type="ECO:0000313" key="6">
    <source>
        <dbReference type="EMBL" id="QZO02177.1"/>
    </source>
</evidence>
<gene>
    <name evidence="6" type="ORF">K6K41_13540</name>
</gene>
<dbReference type="SUPFAM" id="SSF101790">
    <property type="entry name" value="Aminomethyltransferase beta-barrel domain"/>
    <property type="match status" value="1"/>
</dbReference>
<comment type="similarity">
    <text evidence="1">Belongs to the GcvT family.</text>
</comment>
<feature type="domain" description="SoxA A3" evidence="5">
    <location>
        <begin position="508"/>
        <end position="590"/>
    </location>
</feature>
<dbReference type="InterPro" id="IPR036188">
    <property type="entry name" value="FAD/NAD-bd_sf"/>
</dbReference>
<dbReference type="Gene3D" id="3.50.50.60">
    <property type="entry name" value="FAD/NAD(P)-binding domain"/>
    <property type="match status" value="1"/>
</dbReference>
<sequence length="993" mass="104810">MSQSHRLPAGGLVDRAKRLSFSFDGKTLEGHAGDTLASALVANGVKLVGRSFKYHRPRGLVSAGAEEPNGLVELRTGARREPNVKATTAELYDGLTAQSQNRWPSLAFDLMAVNQLAAPMFTAGFYYKTFMWPAAFWEKLYEPLIRRAAGLGSLSGEADPDEYEKATVHCDVLVIGSGPAGLAAALAAGRSGARVVLAEEDFALGGRLLAERLTVGGVPAAQWAAQAEAELAALPDVTLLKRTAVFGVYDDGVYGAIEKVADHLPVPAPHQPRQRYWRIVAKRTVLAAGAIERPIAFGNNDRPGVMAAGAVRSYLNRFGAAPGRRAVVFANNDDAARTVADLAAAGCEVAAVVDARGDATALQAAAKAAGATLLFGGQVVEALGRGAVAGARIASAKGGTLDVPCDLIAVSGGWNPSVQLSSHHGARPRWDDRLAAFLPGQAPAGMAVAGAASGAFGLAQCLAEGAQAGRAAAEAAGFSGGGFDRPDVEPEPEEVYGAGPWRVSGSKAKAFVDFQNDVSVKDVELAAREGFVSVEHLKRYTTLGMATDQGKTGNVLGLAIMAEVTGRTIPQTGSTLARSPFAPVALGALGGAHRGKEYRPTRLPPSHFFAEEQGAVFVETGQWMRAAYFPQAGEKDWFESMVREVTTVRTKVGVYDASTLGKIDVQGPDAGAFLDRVYTSAFSKMPVGKARYGLALREDGFVLDDGTIARLAEGHYYLTTSTAHAAQMMRHLEFCRQWLFPELDVHLASITDQWAKYAIAGPRARDVVAALVDEGNDVSNEGLPFLGVKELTVCGGVKARLFRLSFSGELAYELAVPARYGDAMIRAIVKAGEPFGICPYGAEALAVMRIEKGHAAGPEINGQTTAGDLGMTGLLSTKKDFVGRTLATRDGLVDPNRPTLVGLRPVDRTARLRAGAHLVKRGVQPVAANDEGYVTSAAYSPSNGHWIALALLSRGPERMGEIVRVFDPVRDGDVECEVVSPCFVDPEGARLRA</sequence>
<dbReference type="Gene3D" id="3.10.20.440">
    <property type="entry name" value="2Fe-2S iron-sulphur cluster binding domain, sarcosine oxidase, alpha subunit, N-terminal domain"/>
    <property type="match status" value="1"/>
</dbReference>
<dbReference type="Pfam" id="PF13510">
    <property type="entry name" value="Fer2_4"/>
    <property type="match status" value="1"/>
</dbReference>
<dbReference type="KEGG" id="cmet:K6K41_13540"/>
<dbReference type="InterPro" id="IPR041854">
    <property type="entry name" value="BFD-like_2Fe2S-bd_dom_sf"/>
</dbReference>
<protein>
    <submittedName>
        <fullName evidence="6">Sarcosine oxidase subunit alpha family protein</fullName>
    </submittedName>
</protein>
<dbReference type="SUPFAM" id="SSF103025">
    <property type="entry name" value="Folate-binding domain"/>
    <property type="match status" value="1"/>
</dbReference>
<dbReference type="InterPro" id="IPR042204">
    <property type="entry name" value="2Fe-2S-bd_N"/>
</dbReference>
<dbReference type="PRINTS" id="PR00411">
    <property type="entry name" value="PNDRDTASEI"/>
</dbReference>
<dbReference type="InterPro" id="IPR013977">
    <property type="entry name" value="GcvT_C"/>
</dbReference>
<dbReference type="InterPro" id="IPR006222">
    <property type="entry name" value="GCVT_N"/>
</dbReference>
<dbReference type="PRINTS" id="PR00368">
    <property type="entry name" value="FADPNR"/>
</dbReference>
<dbReference type="AlphaFoldDB" id="A0A9E6UMW9"/>
<dbReference type="GO" id="GO:0046653">
    <property type="term" value="P:tetrahydrofolate metabolic process"/>
    <property type="evidence" value="ECO:0007669"/>
    <property type="project" value="InterPro"/>
</dbReference>
<keyword evidence="7" id="KW-1185">Reference proteome</keyword>
<dbReference type="Pfam" id="PF08669">
    <property type="entry name" value="GCV_T_C"/>
    <property type="match status" value="1"/>
</dbReference>
<name>A0A9E6UMW9_9HYPH</name>
<dbReference type="RefSeq" id="WP_261405578.1">
    <property type="nucleotide sequence ID" value="NZ_CP081869.1"/>
</dbReference>
<organism evidence="6 7">
    <name type="scientific">Chenggangzhangella methanolivorans</name>
    <dbReference type="NCBI Taxonomy" id="1437009"/>
    <lineage>
        <taxon>Bacteria</taxon>
        <taxon>Pseudomonadati</taxon>
        <taxon>Pseudomonadota</taxon>
        <taxon>Alphaproteobacteria</taxon>
        <taxon>Hyphomicrobiales</taxon>
        <taxon>Methylopilaceae</taxon>
        <taxon>Chenggangzhangella</taxon>
    </lineage>
</organism>
<dbReference type="PIRSF" id="PIRSF037980">
    <property type="entry name" value="SoxA"/>
    <property type="match status" value="1"/>
</dbReference>
<accession>A0A9E6UMW9</accession>
<dbReference type="InterPro" id="IPR041117">
    <property type="entry name" value="SoxA_A3"/>
</dbReference>